<feature type="repeat" description="ANK" evidence="3">
    <location>
        <begin position="748"/>
        <end position="780"/>
    </location>
</feature>
<evidence type="ECO:0000313" key="7">
    <source>
        <dbReference type="Proteomes" id="UP000232323"/>
    </source>
</evidence>
<evidence type="ECO:0000256" key="1">
    <source>
        <dbReference type="ARBA" id="ARBA00022737"/>
    </source>
</evidence>
<dbReference type="AlphaFoldDB" id="A0A250X5N1"/>
<reference evidence="6 7" key="1">
    <citation type="submission" date="2017-08" db="EMBL/GenBank/DDBJ databases">
        <title>Acidophilic green algal genome provides insights into adaptation to an acidic environment.</title>
        <authorList>
            <person name="Hirooka S."/>
            <person name="Hirose Y."/>
            <person name="Kanesaki Y."/>
            <person name="Higuchi S."/>
            <person name="Fujiwara T."/>
            <person name="Onuma R."/>
            <person name="Era A."/>
            <person name="Ohbayashi R."/>
            <person name="Uzuka A."/>
            <person name="Nozaki H."/>
            <person name="Yoshikawa H."/>
            <person name="Miyagishima S.Y."/>
        </authorList>
    </citation>
    <scope>NUCLEOTIDE SEQUENCE [LARGE SCALE GENOMIC DNA]</scope>
    <source>
        <strain evidence="6 7">NIES-2499</strain>
    </source>
</reference>
<dbReference type="SMART" id="SM00220">
    <property type="entry name" value="S_TKc"/>
    <property type="match status" value="1"/>
</dbReference>
<dbReference type="Gene3D" id="1.10.510.10">
    <property type="entry name" value="Transferase(Phosphotransferase) domain 1"/>
    <property type="match status" value="1"/>
</dbReference>
<dbReference type="InterPro" id="IPR011009">
    <property type="entry name" value="Kinase-like_dom_sf"/>
</dbReference>
<dbReference type="PROSITE" id="PS50088">
    <property type="entry name" value="ANK_REPEAT"/>
    <property type="match status" value="6"/>
</dbReference>
<feature type="repeat" description="ANK" evidence="3">
    <location>
        <begin position="781"/>
        <end position="813"/>
    </location>
</feature>
<dbReference type="InterPro" id="IPR000719">
    <property type="entry name" value="Prot_kinase_dom"/>
</dbReference>
<dbReference type="PANTHER" id="PTHR24171:SF8">
    <property type="entry name" value="BRCA1-ASSOCIATED RING DOMAIN PROTEIN 1"/>
    <property type="match status" value="1"/>
</dbReference>
<name>A0A250X5N1_9CHLO</name>
<evidence type="ECO:0000256" key="4">
    <source>
        <dbReference type="SAM" id="MobiDB-lite"/>
    </source>
</evidence>
<dbReference type="PROSITE" id="PS50011">
    <property type="entry name" value="PROTEIN_KINASE_DOM"/>
    <property type="match status" value="1"/>
</dbReference>
<protein>
    <recommendedName>
        <fullName evidence="5">Protein kinase domain-containing protein</fullName>
    </recommendedName>
</protein>
<feature type="repeat" description="ANK" evidence="3">
    <location>
        <begin position="647"/>
        <end position="679"/>
    </location>
</feature>
<evidence type="ECO:0000256" key="2">
    <source>
        <dbReference type="ARBA" id="ARBA00023043"/>
    </source>
</evidence>
<sequence length="884" mass="94153">MYRKPLLVAIKTIKLPREGEGPDGIAVASLKKEIAVLVKATQHCHYVCRYHGVSRKDNCFCLVMAKYPKSLADHIADYPGGKLPLVAALAIGRDILTGLKEIHHLGIVMLDLKPDNVLMTIHGTAVLTDFGISKVVSGTIGMVQQTQMAGTMNYMAPEQMEEGTNVGPAADVWAFGCTLIHMITGVPPLSTLNMMQIIRKVSVMQQIPDIPADIPSSMARLLLSCFAHSPYDRPSVGQLAEEMLAVSVLDLQSSVASVASTPLLDQQSSVASVASTPLLDQQSSVASVASTPLLDQQSSVASVASTPLLDQQSSVASVASTPSCSSSSCDPAPSAPSYSFVASPSAAPVPAPHQAPVPQQASAVPLQTHQAPPHAPLYHQAPPHIPLYQPYSNSQAANSFHHHYEHASAPSAPLQQHDDCPPQPYQYNVPPSPPQPYQYNMPPSPPQPYQYNVPPSPHQLQLQPQLQAQLAPISQPAYLGQHLSSQGSMMAAPSPQPVLHSQSQPQPQLQPVIAQQQTQLHLAPLPLVMTGPAASPQQPMEGSVSLSASSMVSVMQLPSQSLADASGFSSHSMPVAHSQPENQAVQLMSASLQHNPPSHSQPQQSVPVKTAVISKDVLDAAKNGDSEILSIMLQRPGANVDMKSFWGNKSALMLAAKGGYTECVALLLAKGANVKANDSDGYTALTYAAEGGHKECLALLLEKGSYIHHKTTTKDSTALMIAAKGNFKECVALLLEKGADPKDKDKPLGRTALMKACKNGHKECVAMLLSKRADPNIRDKKFQTALINAVENGHKSCVELLLEKGAQTNLQDKRGQSALMKAIEYGSKDIVKMLLDKGADMNAMSMVGMSALSYAWGKPEMEELLNKSKLSVNRNRAASAGGAQ</sequence>
<feature type="repeat" description="ANK" evidence="3">
    <location>
        <begin position="814"/>
        <end position="846"/>
    </location>
</feature>
<organism evidence="6 7">
    <name type="scientific">Chlamydomonas eustigma</name>
    <dbReference type="NCBI Taxonomy" id="1157962"/>
    <lineage>
        <taxon>Eukaryota</taxon>
        <taxon>Viridiplantae</taxon>
        <taxon>Chlorophyta</taxon>
        <taxon>core chlorophytes</taxon>
        <taxon>Chlorophyceae</taxon>
        <taxon>CS clade</taxon>
        <taxon>Chlamydomonadales</taxon>
        <taxon>Chlamydomonadaceae</taxon>
        <taxon>Chlamydomonas</taxon>
    </lineage>
</organism>
<dbReference type="PRINTS" id="PR01415">
    <property type="entry name" value="ANKYRIN"/>
</dbReference>
<dbReference type="GO" id="GO:0005524">
    <property type="term" value="F:ATP binding"/>
    <property type="evidence" value="ECO:0007669"/>
    <property type="project" value="InterPro"/>
</dbReference>
<dbReference type="Proteomes" id="UP000232323">
    <property type="component" value="Unassembled WGS sequence"/>
</dbReference>
<keyword evidence="7" id="KW-1185">Reference proteome</keyword>
<feature type="repeat" description="ANK" evidence="3">
    <location>
        <begin position="680"/>
        <end position="712"/>
    </location>
</feature>
<accession>A0A250X5N1</accession>
<dbReference type="EMBL" id="BEGY01000032">
    <property type="protein sequence ID" value="GAX78385.1"/>
    <property type="molecule type" value="Genomic_DNA"/>
</dbReference>
<feature type="region of interest" description="Disordered" evidence="4">
    <location>
        <begin position="335"/>
        <end position="459"/>
    </location>
</feature>
<dbReference type="PANTHER" id="PTHR24171">
    <property type="entry name" value="ANKYRIN REPEAT DOMAIN-CONTAINING PROTEIN 39-RELATED"/>
    <property type="match status" value="1"/>
</dbReference>
<comment type="caution">
    <text evidence="6">The sequence shown here is derived from an EMBL/GenBank/DDBJ whole genome shotgun (WGS) entry which is preliminary data.</text>
</comment>
<dbReference type="STRING" id="1157962.A0A250X5N1"/>
<evidence type="ECO:0000256" key="3">
    <source>
        <dbReference type="PROSITE-ProRule" id="PRU00023"/>
    </source>
</evidence>
<feature type="compositionally biased region" description="Low complexity" evidence="4">
    <location>
        <begin position="497"/>
        <end position="506"/>
    </location>
</feature>
<dbReference type="InterPro" id="IPR002110">
    <property type="entry name" value="Ankyrin_rpt"/>
</dbReference>
<dbReference type="SMART" id="SM00248">
    <property type="entry name" value="ANK"/>
    <property type="match status" value="7"/>
</dbReference>
<dbReference type="SUPFAM" id="SSF48403">
    <property type="entry name" value="Ankyrin repeat"/>
    <property type="match status" value="1"/>
</dbReference>
<dbReference type="OrthoDB" id="552305at2759"/>
<evidence type="ECO:0000259" key="5">
    <source>
        <dbReference type="PROSITE" id="PS50011"/>
    </source>
</evidence>
<keyword evidence="1" id="KW-0677">Repeat</keyword>
<dbReference type="GO" id="GO:0004672">
    <property type="term" value="F:protein kinase activity"/>
    <property type="evidence" value="ECO:0007669"/>
    <property type="project" value="InterPro"/>
</dbReference>
<dbReference type="PROSITE" id="PS50297">
    <property type="entry name" value="ANK_REP_REGION"/>
    <property type="match status" value="6"/>
</dbReference>
<feature type="compositionally biased region" description="Low complexity" evidence="4">
    <location>
        <begin position="356"/>
        <end position="365"/>
    </location>
</feature>
<dbReference type="InterPro" id="IPR036770">
    <property type="entry name" value="Ankyrin_rpt-contain_sf"/>
</dbReference>
<dbReference type="SUPFAM" id="SSF56112">
    <property type="entry name" value="Protein kinase-like (PK-like)"/>
    <property type="match status" value="1"/>
</dbReference>
<dbReference type="Pfam" id="PF13637">
    <property type="entry name" value="Ank_4"/>
    <property type="match status" value="1"/>
</dbReference>
<feature type="compositionally biased region" description="Pro residues" evidence="4">
    <location>
        <begin position="430"/>
        <end position="448"/>
    </location>
</feature>
<keyword evidence="2 3" id="KW-0040">ANK repeat</keyword>
<gene>
    <name evidence="6" type="ORF">CEUSTIGMA_g5827.t1</name>
</gene>
<dbReference type="Gene3D" id="1.25.40.20">
    <property type="entry name" value="Ankyrin repeat-containing domain"/>
    <property type="match status" value="3"/>
</dbReference>
<feature type="compositionally biased region" description="Low complexity" evidence="4">
    <location>
        <begin position="335"/>
        <end position="346"/>
    </location>
</feature>
<dbReference type="GO" id="GO:0085020">
    <property type="term" value="P:protein K6-linked ubiquitination"/>
    <property type="evidence" value="ECO:0007669"/>
    <property type="project" value="TreeGrafter"/>
</dbReference>
<dbReference type="Pfam" id="PF00069">
    <property type="entry name" value="Pkinase"/>
    <property type="match status" value="1"/>
</dbReference>
<feature type="region of interest" description="Disordered" evidence="4">
    <location>
        <begin position="485"/>
        <end position="506"/>
    </location>
</feature>
<proteinExistence type="predicted"/>
<dbReference type="GO" id="GO:0004842">
    <property type="term" value="F:ubiquitin-protein transferase activity"/>
    <property type="evidence" value="ECO:0007669"/>
    <property type="project" value="TreeGrafter"/>
</dbReference>
<feature type="domain" description="Protein kinase" evidence="5">
    <location>
        <begin position="1"/>
        <end position="245"/>
    </location>
</feature>
<feature type="repeat" description="ANK" evidence="3">
    <location>
        <begin position="714"/>
        <end position="746"/>
    </location>
</feature>
<dbReference type="Pfam" id="PF12796">
    <property type="entry name" value="Ank_2"/>
    <property type="match status" value="2"/>
</dbReference>
<evidence type="ECO:0000313" key="6">
    <source>
        <dbReference type="EMBL" id="GAX78385.1"/>
    </source>
</evidence>